<protein>
    <submittedName>
        <fullName evidence="16">Cyclic nucleotide-binding domain-containing protein</fullName>
    </submittedName>
</protein>
<dbReference type="InterPro" id="IPR014710">
    <property type="entry name" value="RmlC-like_jellyroll"/>
</dbReference>
<comment type="subcellular location">
    <subcellularLocation>
        <location evidence="3">Cell junction</location>
        <location evidence="3">Tight junction</location>
    </subcellularLocation>
    <subcellularLocation>
        <location evidence="1">Lateral cell membrane</location>
    </subcellularLocation>
    <subcellularLocation>
        <location evidence="2">Membrane</location>
        <topology evidence="2">Multi-pass membrane protein</topology>
    </subcellularLocation>
</comment>
<dbReference type="Pfam" id="PF00027">
    <property type="entry name" value="cNMP_binding"/>
    <property type="match status" value="1"/>
</dbReference>
<dbReference type="InterPro" id="IPR018490">
    <property type="entry name" value="cNMP-bd_dom_sf"/>
</dbReference>
<dbReference type="SUPFAM" id="SSF51206">
    <property type="entry name" value="cAMP-binding domain-like"/>
    <property type="match status" value="1"/>
</dbReference>
<evidence type="ECO:0000256" key="2">
    <source>
        <dbReference type="ARBA" id="ARBA00004141"/>
    </source>
</evidence>
<dbReference type="CDD" id="cd00038">
    <property type="entry name" value="CAP_ED"/>
    <property type="match status" value="1"/>
</dbReference>
<evidence type="ECO:0000256" key="12">
    <source>
        <dbReference type="ARBA" id="ARBA00023136"/>
    </source>
</evidence>
<organism evidence="16 17">
    <name type="scientific">Roseibium porphyridii</name>
    <dbReference type="NCBI Taxonomy" id="2866279"/>
    <lineage>
        <taxon>Bacteria</taxon>
        <taxon>Pseudomonadati</taxon>
        <taxon>Pseudomonadota</taxon>
        <taxon>Alphaproteobacteria</taxon>
        <taxon>Hyphomicrobiales</taxon>
        <taxon>Stappiaceae</taxon>
        <taxon>Roseibium</taxon>
    </lineage>
</organism>
<dbReference type="PANTHER" id="PTHR12101:SF17">
    <property type="entry name" value="BLOOD VESSEL EPICARDIAL SUBSTANCE"/>
    <property type="match status" value="1"/>
</dbReference>
<evidence type="ECO:0000256" key="7">
    <source>
        <dbReference type="ARBA" id="ARBA00022475"/>
    </source>
</evidence>
<feature type="domain" description="Cyclic nucleotide-binding" evidence="15">
    <location>
        <begin position="90"/>
        <end position="184"/>
    </location>
</feature>
<evidence type="ECO:0000313" key="16">
    <source>
        <dbReference type="EMBL" id="WFE89226.1"/>
    </source>
</evidence>
<keyword evidence="9" id="KW-0130">Cell adhesion</keyword>
<keyword evidence="7" id="KW-1003">Cell membrane</keyword>
<name>A0ABY8F1Y0_9HYPH</name>
<keyword evidence="8 14" id="KW-0812">Transmembrane</keyword>
<keyword evidence="11 14" id="KW-1133">Transmembrane helix</keyword>
<evidence type="ECO:0000256" key="6">
    <source>
        <dbReference type="ARBA" id="ARBA00022473"/>
    </source>
</evidence>
<dbReference type="PANTHER" id="PTHR12101">
    <property type="entry name" value="POPEYE DOMAIN CONTAINING PROTEIN"/>
    <property type="match status" value="1"/>
</dbReference>
<feature type="transmembrane region" description="Helical" evidence="14">
    <location>
        <begin position="49"/>
        <end position="68"/>
    </location>
</feature>
<dbReference type="InterPro" id="IPR006916">
    <property type="entry name" value="POPDC1-3"/>
</dbReference>
<evidence type="ECO:0000256" key="10">
    <source>
        <dbReference type="ARBA" id="ARBA00022949"/>
    </source>
</evidence>
<evidence type="ECO:0000256" key="9">
    <source>
        <dbReference type="ARBA" id="ARBA00022889"/>
    </source>
</evidence>
<dbReference type="Gene3D" id="2.60.120.10">
    <property type="entry name" value="Jelly Rolls"/>
    <property type="match status" value="1"/>
</dbReference>
<evidence type="ECO:0000256" key="8">
    <source>
        <dbReference type="ARBA" id="ARBA00022692"/>
    </source>
</evidence>
<evidence type="ECO:0000259" key="15">
    <source>
        <dbReference type="PROSITE" id="PS50042"/>
    </source>
</evidence>
<keyword evidence="12 14" id="KW-0472">Membrane</keyword>
<evidence type="ECO:0000256" key="14">
    <source>
        <dbReference type="SAM" id="Phobius"/>
    </source>
</evidence>
<evidence type="ECO:0000256" key="13">
    <source>
        <dbReference type="ARBA" id="ARBA00023180"/>
    </source>
</evidence>
<keyword evidence="10" id="KW-0965">Cell junction</keyword>
<keyword evidence="5" id="KW-0796">Tight junction</keyword>
<gene>
    <name evidence="16" type="ORF">K1718_24215</name>
</gene>
<evidence type="ECO:0000256" key="4">
    <source>
        <dbReference type="ARBA" id="ARBA00007146"/>
    </source>
</evidence>
<dbReference type="Pfam" id="PF04831">
    <property type="entry name" value="POPDC1-3"/>
    <property type="match status" value="1"/>
</dbReference>
<evidence type="ECO:0000256" key="1">
    <source>
        <dbReference type="ARBA" id="ARBA00004124"/>
    </source>
</evidence>
<evidence type="ECO:0000313" key="17">
    <source>
        <dbReference type="Proteomes" id="UP001209803"/>
    </source>
</evidence>
<dbReference type="InterPro" id="IPR000595">
    <property type="entry name" value="cNMP-bd_dom"/>
</dbReference>
<comment type="similarity">
    <text evidence="4">Belongs to the popeye family.</text>
</comment>
<reference evidence="16 17" key="1">
    <citation type="submission" date="2023-03" db="EMBL/GenBank/DDBJ databases">
        <title>Roseibium porphyridii sp. nov. and Roseibium rhodosorbium sp. nov. isolated from marine algae, Porphyridium cruentum and Rhodosorus marinus, respectively.</title>
        <authorList>
            <person name="Lee M.W."/>
            <person name="Choi B.J."/>
            <person name="Lee J.K."/>
            <person name="Choi D.G."/>
            <person name="Baek J.H."/>
            <person name="Bayburt H."/>
            <person name="Kim J.M."/>
            <person name="Han D.M."/>
            <person name="Kim K.H."/>
            <person name="Jeon C.O."/>
        </authorList>
    </citation>
    <scope>NUCLEOTIDE SEQUENCE [LARGE SCALE GENOMIC DNA]</scope>
    <source>
        <strain evidence="16 17">KMA01</strain>
    </source>
</reference>
<dbReference type="RefSeq" id="WP_265680544.1">
    <property type="nucleotide sequence ID" value="NZ_CP120863.1"/>
</dbReference>
<keyword evidence="6" id="KW-0217">Developmental protein</keyword>
<dbReference type="InterPro" id="IPR055272">
    <property type="entry name" value="POPDC1-3_dom"/>
</dbReference>
<keyword evidence="13" id="KW-0325">Glycoprotein</keyword>
<dbReference type="Proteomes" id="UP001209803">
    <property type="component" value="Chromosome"/>
</dbReference>
<proteinExistence type="inferred from homology"/>
<keyword evidence="17" id="KW-1185">Reference proteome</keyword>
<evidence type="ECO:0000256" key="5">
    <source>
        <dbReference type="ARBA" id="ARBA00022427"/>
    </source>
</evidence>
<accession>A0ABY8F1Y0</accession>
<sequence>MAGLDVLVNVANVIYLFSYSVRDIFWLRILTLVGISLLMPYYYLQPSPLWAPIGWNTFFFCINLYWIARLLAEMRPAPFTNEEQRLFAIALQNLSERDAFKFLRMAERKTVPAGTILVMQGNSVEELSLVVEGELVVEQDGKRVDDLSEGNFVGAVALLSQKSKFSAPVTVRVSAPTTLLTWSFKELTSKFSRNSSLQIAIEASLGMEVAKWLRTTRQMLLRT</sequence>
<evidence type="ECO:0000256" key="11">
    <source>
        <dbReference type="ARBA" id="ARBA00022989"/>
    </source>
</evidence>
<feature type="transmembrane region" description="Helical" evidence="14">
    <location>
        <begin position="25"/>
        <end position="43"/>
    </location>
</feature>
<evidence type="ECO:0000256" key="3">
    <source>
        <dbReference type="ARBA" id="ARBA00004435"/>
    </source>
</evidence>
<dbReference type="SMART" id="SM00100">
    <property type="entry name" value="cNMP"/>
    <property type="match status" value="1"/>
</dbReference>
<dbReference type="PROSITE" id="PS50042">
    <property type="entry name" value="CNMP_BINDING_3"/>
    <property type="match status" value="1"/>
</dbReference>
<dbReference type="EMBL" id="CP120863">
    <property type="protein sequence ID" value="WFE89226.1"/>
    <property type="molecule type" value="Genomic_DNA"/>
</dbReference>